<dbReference type="PANTHER" id="PTHR33420">
    <property type="entry name" value="FIMBRIAL SUBUNIT ELFA-RELATED"/>
    <property type="match status" value="1"/>
</dbReference>
<feature type="chain" id="PRO_5045499153" evidence="4">
    <location>
        <begin position="23"/>
        <end position="315"/>
    </location>
</feature>
<sequence>MKHSVKLMSTLLLFSLPIVAHAACDRYMNSTLTLNLPATITVPDSLPLGGEIISRAFSGTAPAFFANCYSLFTAVTGRYQTLDPTYSPIYRTEVAGVGVRLRITDARRVTRFYALHNQQGTAHPSIVSPSFTAAELKFYKIGPVTDGLVPAGNIWVDRRDRRPEMFTLRLGNAVRFIRPAATCDLATGDVNRTIALDPIKVSALQNATYTGERNFELTATCTNASNVTFRFSGTPAPGNDRLFANTGTARGVAVWLYSRLNGGVQNIIPNGADGARTVTVSGNRAVLPLGAAYHKNGTVSQGTLDSTAIVNITYN</sequence>
<dbReference type="PANTHER" id="PTHR33420:SF14">
    <property type="entry name" value="TYPE 1 FIMBRIN D-MANNOSE SPECIFIC ADHESIN"/>
    <property type="match status" value="1"/>
</dbReference>
<proteinExistence type="inferred from homology"/>
<evidence type="ECO:0000256" key="3">
    <source>
        <dbReference type="ARBA" id="ARBA00023263"/>
    </source>
</evidence>
<keyword evidence="3" id="KW-0281">Fimbrium</keyword>
<dbReference type="EMBL" id="JBIUWZ010000009">
    <property type="protein sequence ID" value="MFJ2678208.1"/>
    <property type="molecule type" value="Genomic_DNA"/>
</dbReference>
<evidence type="ECO:0000256" key="4">
    <source>
        <dbReference type="SAM" id="SignalP"/>
    </source>
</evidence>
<dbReference type="Gene3D" id="2.60.40.3310">
    <property type="match status" value="1"/>
</dbReference>
<keyword evidence="7" id="KW-1185">Reference proteome</keyword>
<comment type="subcellular location">
    <subcellularLocation>
        <location evidence="1">Fimbrium</location>
    </subcellularLocation>
</comment>
<dbReference type="InterPro" id="IPR008966">
    <property type="entry name" value="Adhesion_dom_sf"/>
</dbReference>
<reference evidence="6 7" key="1">
    <citation type="submission" date="2024-10" db="EMBL/GenBank/DDBJ databases">
        <title>The Natural Products Discovery Center: Release of the First 8490 Sequenced Strains for Exploring Actinobacteria Biosynthetic Diversity.</title>
        <authorList>
            <person name="Kalkreuter E."/>
            <person name="Kautsar S.A."/>
            <person name="Yang D."/>
            <person name="Bader C.D."/>
            <person name="Teijaro C.N."/>
            <person name="Fluegel L."/>
            <person name="Davis C.M."/>
            <person name="Simpson J.R."/>
            <person name="Lauterbach L."/>
            <person name="Steele A.D."/>
            <person name="Gui C."/>
            <person name="Meng S."/>
            <person name="Li G."/>
            <person name="Viehrig K."/>
            <person name="Ye F."/>
            <person name="Su P."/>
            <person name="Kiefer A.F."/>
            <person name="Nichols A."/>
            <person name="Cepeda A.J."/>
            <person name="Yan W."/>
            <person name="Fan B."/>
            <person name="Jiang Y."/>
            <person name="Adhikari A."/>
            <person name="Zheng C.-J."/>
            <person name="Schuster L."/>
            <person name="Cowan T.M."/>
            <person name="Smanski M.J."/>
            <person name="Chevrette M.G."/>
            <person name="De Carvalho L.P.S."/>
            <person name="Shen B."/>
        </authorList>
    </citation>
    <scope>NUCLEOTIDE SEQUENCE [LARGE SCALE GENOMIC DNA]</scope>
    <source>
        <strain evidence="6 7">NPDC087581</strain>
    </source>
</reference>
<organism evidence="6 7">
    <name type="scientific">Pseudomonas sivasensis</name>
    <dbReference type="NCBI Taxonomy" id="1880678"/>
    <lineage>
        <taxon>Bacteria</taxon>
        <taxon>Pseudomonadati</taxon>
        <taxon>Pseudomonadota</taxon>
        <taxon>Gammaproteobacteria</taxon>
        <taxon>Pseudomonadales</taxon>
        <taxon>Pseudomonadaceae</taxon>
        <taxon>Pseudomonas</taxon>
    </lineage>
</organism>
<dbReference type="SUPFAM" id="SSF49401">
    <property type="entry name" value="Bacterial adhesins"/>
    <property type="match status" value="1"/>
</dbReference>
<evidence type="ECO:0000259" key="5">
    <source>
        <dbReference type="Pfam" id="PF00419"/>
    </source>
</evidence>
<dbReference type="Gene3D" id="2.60.40.1090">
    <property type="entry name" value="Fimbrial-type adhesion domain"/>
    <property type="match status" value="1"/>
</dbReference>
<dbReference type="InterPro" id="IPR000259">
    <property type="entry name" value="Adhesion_dom_fimbrial"/>
</dbReference>
<dbReference type="RefSeq" id="WP_401380796.1">
    <property type="nucleotide sequence ID" value="NZ_JBIUWZ010000009.1"/>
</dbReference>
<comment type="similarity">
    <text evidence="2">Belongs to the fimbrial protein family.</text>
</comment>
<keyword evidence="4" id="KW-0732">Signal</keyword>
<feature type="domain" description="Fimbrial-type adhesion" evidence="5">
    <location>
        <begin position="179"/>
        <end position="314"/>
    </location>
</feature>
<feature type="signal peptide" evidence="4">
    <location>
        <begin position="1"/>
        <end position="22"/>
    </location>
</feature>
<protein>
    <submittedName>
        <fullName evidence="6">Fimbrial protein</fullName>
    </submittedName>
</protein>
<gene>
    <name evidence="6" type="ORF">ACIOWJ_08945</name>
</gene>
<dbReference type="InterPro" id="IPR050263">
    <property type="entry name" value="Bact_Fimbrial_Adh_Pro"/>
</dbReference>
<evidence type="ECO:0000256" key="2">
    <source>
        <dbReference type="ARBA" id="ARBA00006671"/>
    </source>
</evidence>
<accession>A0ABW8E0L2</accession>
<evidence type="ECO:0000256" key="1">
    <source>
        <dbReference type="ARBA" id="ARBA00004561"/>
    </source>
</evidence>
<dbReference type="Pfam" id="PF00419">
    <property type="entry name" value="Fimbrial"/>
    <property type="match status" value="1"/>
</dbReference>
<evidence type="ECO:0000313" key="6">
    <source>
        <dbReference type="EMBL" id="MFJ2678208.1"/>
    </source>
</evidence>
<evidence type="ECO:0000313" key="7">
    <source>
        <dbReference type="Proteomes" id="UP001617213"/>
    </source>
</evidence>
<name>A0ABW8E0L2_9PSED</name>
<dbReference type="InterPro" id="IPR036937">
    <property type="entry name" value="Adhesion_dom_fimbrial_sf"/>
</dbReference>
<comment type="caution">
    <text evidence="6">The sequence shown here is derived from an EMBL/GenBank/DDBJ whole genome shotgun (WGS) entry which is preliminary data.</text>
</comment>
<dbReference type="Proteomes" id="UP001617213">
    <property type="component" value="Unassembled WGS sequence"/>
</dbReference>